<dbReference type="GO" id="GO:0009055">
    <property type="term" value="F:electron transfer activity"/>
    <property type="evidence" value="ECO:0007669"/>
    <property type="project" value="InterPro"/>
</dbReference>
<dbReference type="AlphaFoldDB" id="A0A382KZ74"/>
<keyword evidence="1" id="KW-0479">Metal-binding</keyword>
<dbReference type="InterPro" id="IPR036939">
    <property type="entry name" value="Cu2_ascorb_mOase_N_sf"/>
</dbReference>
<dbReference type="GO" id="GO:0005507">
    <property type="term" value="F:copper ion binding"/>
    <property type="evidence" value="ECO:0007669"/>
    <property type="project" value="InterPro"/>
</dbReference>
<dbReference type="InterPro" id="IPR014784">
    <property type="entry name" value="Cu2_ascorb_mOase-like_C"/>
</dbReference>
<feature type="region of interest" description="Disordered" evidence="4">
    <location>
        <begin position="390"/>
        <end position="409"/>
    </location>
</feature>
<protein>
    <recommendedName>
        <fullName evidence="5">Cytochrome c domain-containing protein</fullName>
    </recommendedName>
</protein>
<dbReference type="InterPro" id="IPR008977">
    <property type="entry name" value="PHM/PNGase_F_dom_sf"/>
</dbReference>
<organism evidence="6">
    <name type="scientific">marine metagenome</name>
    <dbReference type="NCBI Taxonomy" id="408172"/>
    <lineage>
        <taxon>unclassified sequences</taxon>
        <taxon>metagenomes</taxon>
        <taxon>ecological metagenomes</taxon>
    </lineage>
</organism>
<accession>A0A382KZ74</accession>
<gene>
    <name evidence="6" type="ORF">METZ01_LOCUS282832</name>
</gene>
<dbReference type="EMBL" id="UINC01083863">
    <property type="protein sequence ID" value="SVC29978.1"/>
    <property type="molecule type" value="Genomic_DNA"/>
</dbReference>
<feature type="non-terminal residue" evidence="6">
    <location>
        <position position="409"/>
    </location>
</feature>
<evidence type="ECO:0000256" key="2">
    <source>
        <dbReference type="ARBA" id="ARBA00023004"/>
    </source>
</evidence>
<dbReference type="GO" id="GO:0016715">
    <property type="term" value="F:oxidoreductase activity, acting on paired donors, with incorporation or reduction of molecular oxygen, reduced ascorbate as one donor, and incorporation of one atom of oxygen"/>
    <property type="evidence" value="ECO:0007669"/>
    <property type="project" value="InterPro"/>
</dbReference>
<proteinExistence type="predicted"/>
<dbReference type="GO" id="GO:0020037">
    <property type="term" value="F:heme binding"/>
    <property type="evidence" value="ECO:0007669"/>
    <property type="project" value="InterPro"/>
</dbReference>
<name>A0A382KZ74_9ZZZZ</name>
<evidence type="ECO:0000256" key="3">
    <source>
        <dbReference type="ARBA" id="ARBA00023157"/>
    </source>
</evidence>
<dbReference type="Gene3D" id="2.60.120.310">
    <property type="entry name" value="Copper type II, ascorbate-dependent monooxygenase, N-terminal domain"/>
    <property type="match status" value="1"/>
</dbReference>
<evidence type="ECO:0000256" key="1">
    <source>
        <dbReference type="ARBA" id="ARBA00022723"/>
    </source>
</evidence>
<dbReference type="SUPFAM" id="SSF49742">
    <property type="entry name" value="PHM/PNGase F"/>
    <property type="match status" value="2"/>
</dbReference>
<keyword evidence="2" id="KW-0408">Iron</keyword>
<feature type="non-terminal residue" evidence="6">
    <location>
        <position position="1"/>
    </location>
</feature>
<reference evidence="6" key="1">
    <citation type="submission" date="2018-05" db="EMBL/GenBank/DDBJ databases">
        <authorList>
            <person name="Lanie J.A."/>
            <person name="Ng W.-L."/>
            <person name="Kazmierczak K.M."/>
            <person name="Andrzejewski T.M."/>
            <person name="Davidsen T.M."/>
            <person name="Wayne K.J."/>
            <person name="Tettelin H."/>
            <person name="Glass J.I."/>
            <person name="Rusch D."/>
            <person name="Podicherti R."/>
            <person name="Tsui H.-C.T."/>
            <person name="Winkler M.E."/>
        </authorList>
    </citation>
    <scope>NUCLEOTIDE SEQUENCE</scope>
</reference>
<keyword evidence="3" id="KW-1015">Disulfide bond</keyword>
<dbReference type="InterPro" id="IPR009056">
    <property type="entry name" value="Cyt_c-like_dom"/>
</dbReference>
<evidence type="ECO:0000256" key="4">
    <source>
        <dbReference type="SAM" id="MobiDB-lite"/>
    </source>
</evidence>
<dbReference type="Gene3D" id="2.60.120.230">
    <property type="match status" value="1"/>
</dbReference>
<evidence type="ECO:0000313" key="6">
    <source>
        <dbReference type="EMBL" id="SVC29978.1"/>
    </source>
</evidence>
<sequence>KGCYGLGVVVGVLTGSAVLAVPAAAQNGSVTYARDVAPIIQESCQECHMENSIAPFSLTSYEEVTRRARMVRRVVDDRIMPPWHVNRTVGIQEFKNDRGLTDNEIRIITTWIDDGMPFGDEADLPAPREFPDYNQWQFGEQFGEPDLVVQSEPFTLEAVTQDKWFRPIVETGLTEERWVRAIEIKPSFPNGRRIVHHALAFLMQDESTATTLPAGQRSGGGFGGGGGLFMEWAVGKTGEIFAEDAGKLMVPGSRIMWELHMHAIGEEIVDNVAELGVWFYPKDHVPPHRTVLAMWDARGESDIDIPPGQVAVTQDFHVLQRPARFENFQPHMHMRGKAMMLEAIYPNGRKETISVVDNFQWNWHNNYVYAEGHQPLFPKGTTLVVTAWHDNPRDNPNNPDPEQWVGYGD</sequence>
<evidence type="ECO:0000259" key="5">
    <source>
        <dbReference type="PROSITE" id="PS51007"/>
    </source>
</evidence>
<dbReference type="PROSITE" id="PS51007">
    <property type="entry name" value="CYTC"/>
    <property type="match status" value="1"/>
</dbReference>
<feature type="domain" description="Cytochrome c" evidence="5">
    <location>
        <begin position="23"/>
        <end position="116"/>
    </location>
</feature>